<dbReference type="AlphaFoldDB" id="A0A532UZ04"/>
<dbReference type="Proteomes" id="UP000317778">
    <property type="component" value="Unassembled WGS sequence"/>
</dbReference>
<proteinExistence type="predicted"/>
<dbReference type="EMBL" id="NJBO01000020">
    <property type="protein sequence ID" value="TKJ40142.1"/>
    <property type="molecule type" value="Genomic_DNA"/>
</dbReference>
<evidence type="ECO:0000313" key="2">
    <source>
        <dbReference type="Proteomes" id="UP000317778"/>
    </source>
</evidence>
<gene>
    <name evidence="1" type="ORF">CEE36_09775</name>
</gene>
<protein>
    <recommendedName>
        <fullName evidence="3">Outer membrane protein beta-barrel domain-containing protein</fullName>
    </recommendedName>
</protein>
<evidence type="ECO:0000313" key="1">
    <source>
        <dbReference type="EMBL" id="TKJ40142.1"/>
    </source>
</evidence>
<organism evidence="1 2">
    <name type="scientific">candidate division TA06 bacterium B3_TA06</name>
    <dbReference type="NCBI Taxonomy" id="2012487"/>
    <lineage>
        <taxon>Bacteria</taxon>
        <taxon>Bacteria division TA06</taxon>
    </lineage>
</organism>
<name>A0A532UZ04_UNCT6</name>
<reference evidence="1 2" key="1">
    <citation type="submission" date="2017-06" db="EMBL/GenBank/DDBJ databases">
        <title>Novel microbial phyla capable of carbon fixation and sulfur reduction in deep-sea sediments.</title>
        <authorList>
            <person name="Huang J."/>
            <person name="Baker B."/>
            <person name="Wang Y."/>
        </authorList>
    </citation>
    <scope>NUCLEOTIDE SEQUENCE [LARGE SCALE GENOMIC DNA]</scope>
    <source>
        <strain evidence="1">B3_TA06</strain>
    </source>
</reference>
<sequence>MKRIALIVVIAVILCPISMDAARRSKKTFPLMLGPKLSVGFFEGDESIYPVSFQGEAMLNLYKNQIWVRTNILELTAYENSNYLGLNMGSPIEGVFMGSYKDWRPYGFGGLGIGVTSIISDIGDITSSRIWITLGGGAAYVVSRYSHFFGEGGVDLGYDGIHWDVRLFAGIGVWFGLSW</sequence>
<comment type="caution">
    <text evidence="1">The sequence shown here is derived from an EMBL/GenBank/DDBJ whole genome shotgun (WGS) entry which is preliminary data.</text>
</comment>
<evidence type="ECO:0008006" key="3">
    <source>
        <dbReference type="Google" id="ProtNLM"/>
    </source>
</evidence>
<accession>A0A532UZ04</accession>